<evidence type="ECO:0000256" key="1">
    <source>
        <dbReference type="SAM" id="Coils"/>
    </source>
</evidence>
<evidence type="ECO:0000313" key="2">
    <source>
        <dbReference type="EMBL" id="MEQ2591950.1"/>
    </source>
</evidence>
<keyword evidence="1" id="KW-0175">Coiled coil</keyword>
<feature type="coiled-coil region" evidence="1">
    <location>
        <begin position="448"/>
        <end position="594"/>
    </location>
</feature>
<feature type="coiled-coil region" evidence="1">
    <location>
        <begin position="341"/>
        <end position="401"/>
    </location>
</feature>
<proteinExistence type="predicted"/>
<dbReference type="PANTHER" id="PTHR45615">
    <property type="entry name" value="MYOSIN HEAVY CHAIN, NON-MUSCLE"/>
    <property type="match status" value="1"/>
</dbReference>
<comment type="caution">
    <text evidence="2">The sequence shown here is derived from an EMBL/GenBank/DDBJ whole genome shotgun (WGS) entry which is preliminary data.</text>
</comment>
<protein>
    <recommendedName>
        <fullName evidence="4">ATPase involved in DNA repair</fullName>
    </recommendedName>
</protein>
<name>A0ABV1I6W2_9FIRM</name>
<sequence>MRNTEDGCISCLEVKKRMPSINRIRVNNVKYNFGTQQYDDFTMRMYGKNTLYDLANGGGKSILMLLLLQNLIPNCTLDEKQPVEKLFRAGGGNTVIHSLIEWKLDEADIKDGYRYMTTGFCARKAKDTADAGEVQKDTASIEYFNYCIFYREYNKNDIVNLPLSEGNERITFNGLKTYLKDLGHRDMSLEIRVFDKKGEYQRFISGYGLHESHWEIIRGINKTEGHVRTYFETNYRTTRKVVEDLLIEEIIEKAFATKTGRNGEEDTMAETLLDIKDKLNVLAQRKRDIANYDHQIELINVLEGKVNSCIGLYEDNDRICKGLADVYATGRACTQEGDTHMEELAKAKADAGEQMEQQNKRLANLRVTRDYLRLEDMNRKMDDTATQIEDNEKKLAELKNQIGYKESANDYLVYRENKRQYEESRLIVDNIRNNIGSSSEKMAVYAYNRRIRDEKKLAELMAAREEAQTSYDHALEEAEYCRKVMREGEIAQAVAENNIADATAKIDEISARISELAASVNLLVVGDVKDMMNKAQEESDRILAEMTELEIAIADGRTKLYDDRYRLTTVQAEYDALERSCEDARLDAEAYRQSGSQLDSIMAVYSVENPQDITGVINDRIRGTITETIKRQQEIDRLTKLAKCYEDGRPFPPSEGAETVINYISTRHGLMAMHGADYLSALPGDTKEELLQANPYLPYSVVTKGFDSLEDDINLGSIDTGSECVMVYDMDKLSDSAIVPAENMLIIGRDRKYFMSKDSMEDARKANADKIAGLTEEISLINEKLATYQEDLAFVTRLVDARYTGAEDRERELNQALLDKKDELEELKTSIKVTETELKNNTERYGDLQQSQQKESDRRQTFVMIEQLSDLARPEEQRLAEYKQRKSDLVAKLSGLQSDVLKWSTTVGETESKLAGLTRNIEDIQYKWTEYFEPYLPKSENAGVAENTDGAGVAAAAWQDGIPEEYKETLDISDERLEQEFMAMLAVSKEHAPDLEDKKKLMDALKKSMDRIQKTIEKRGFDMAVFAGAGELYPTSEDNLREMDDELARLTLIEASLMQQQKADQKAYSKLEGSIEYAIENINRTYGDGSYVREEISAADADTAIANGDAVLADMNRIFKEAEKAYSDYYKQYGFMVDLYKDVKRIVDTNDIDVSSGNVLDEDMDTLRQLFETSLMKYDRSMKALDRAKNEIMRFKGQTADTLVEMGVFEMANTIRQDVQVPDTYSQAKELLANLLQIIEFIKLEKERVEKGIEDMVAIKENFENQCVQRCMDVKTELEKLPKLSRITVGDDVIKMVDLTIPYVKDEFVKQRMSDYIDDIVKGADAYEDERKRIKYIRDCLGLKKLFGVMVTDMNAIRLNLYKRERIKEQSRYLRYEEAVGSTGQSQGIYIQFLVAVINYIAGMYSLAPEESVQSKTIFIDNPFGAAKDIYIWEPIFAMLAANHVQLIVPARGATPAITGRFDVNYILGQQMVGGKQQTVVVDYTSKTDQEELEYQELSYEQATFDFI</sequence>
<reference evidence="2 3" key="1">
    <citation type="submission" date="2024-04" db="EMBL/GenBank/DDBJ databases">
        <title>Human intestinal bacterial collection.</title>
        <authorList>
            <person name="Pauvert C."/>
            <person name="Hitch T.C.A."/>
            <person name="Clavel T."/>
        </authorList>
    </citation>
    <scope>NUCLEOTIDE SEQUENCE [LARGE SCALE GENOMIC DNA]</scope>
    <source>
        <strain evidence="2 3">CLA-AA-H181</strain>
    </source>
</reference>
<gene>
    <name evidence="2" type="ORF">AAAU18_03350</name>
</gene>
<accession>A0ABV1I6W2</accession>
<dbReference type="Proteomes" id="UP001494672">
    <property type="component" value="Unassembled WGS sequence"/>
</dbReference>
<evidence type="ECO:0000313" key="3">
    <source>
        <dbReference type="Proteomes" id="UP001494672"/>
    </source>
</evidence>
<organism evidence="2 3">
    <name type="scientific">Coprococcus aceti</name>
    <dbReference type="NCBI Taxonomy" id="2981786"/>
    <lineage>
        <taxon>Bacteria</taxon>
        <taxon>Bacillati</taxon>
        <taxon>Bacillota</taxon>
        <taxon>Clostridia</taxon>
        <taxon>Lachnospirales</taxon>
        <taxon>Lachnospiraceae</taxon>
        <taxon>Coprococcus</taxon>
    </lineage>
</organism>
<dbReference type="EMBL" id="JBBNGJ010000002">
    <property type="protein sequence ID" value="MEQ2591950.1"/>
    <property type="molecule type" value="Genomic_DNA"/>
</dbReference>
<evidence type="ECO:0008006" key="4">
    <source>
        <dbReference type="Google" id="ProtNLM"/>
    </source>
</evidence>
<feature type="coiled-coil region" evidence="1">
    <location>
        <begin position="771"/>
        <end position="899"/>
    </location>
</feature>
<dbReference type="PANTHER" id="PTHR45615:SF80">
    <property type="entry name" value="GRIP DOMAIN-CONTAINING PROTEIN"/>
    <property type="match status" value="1"/>
</dbReference>
<keyword evidence="3" id="KW-1185">Reference proteome</keyword>